<organism evidence="1 2">
    <name type="scientific">Chryseobacterium endophyticum</name>
    <dbReference type="NCBI Taxonomy" id="1854762"/>
    <lineage>
        <taxon>Bacteria</taxon>
        <taxon>Pseudomonadati</taxon>
        <taxon>Bacteroidota</taxon>
        <taxon>Flavobacteriia</taxon>
        <taxon>Flavobacteriales</taxon>
        <taxon>Weeksellaceae</taxon>
        <taxon>Chryseobacterium group</taxon>
        <taxon>Chryseobacterium</taxon>
    </lineage>
</organism>
<evidence type="ECO:0000313" key="2">
    <source>
        <dbReference type="Proteomes" id="UP001463665"/>
    </source>
</evidence>
<dbReference type="Proteomes" id="UP001463665">
    <property type="component" value="Chromosome"/>
</dbReference>
<dbReference type="RefSeq" id="WP_294201834.1">
    <property type="nucleotide sequence ID" value="NZ_CP154834.1"/>
</dbReference>
<protein>
    <recommendedName>
        <fullName evidence="3">Bacteriocin</fullName>
    </recommendedName>
</protein>
<dbReference type="EMBL" id="CP154834">
    <property type="protein sequence ID" value="XAO76038.1"/>
    <property type="molecule type" value="Genomic_DNA"/>
</dbReference>
<name>A0AAU6WUV9_9FLAO</name>
<sequence>MKNTNLKKLTRKEQGKINGGTLKRCQDHYECPGGSCCQNVCVLYNCPEV</sequence>
<dbReference type="AlphaFoldDB" id="A0AAU6WUV9"/>
<keyword evidence="2" id="KW-1185">Reference proteome</keyword>
<proteinExistence type="predicted"/>
<evidence type="ECO:0008006" key="3">
    <source>
        <dbReference type="Google" id="ProtNLM"/>
    </source>
</evidence>
<evidence type="ECO:0000313" key="1">
    <source>
        <dbReference type="EMBL" id="XAO76038.1"/>
    </source>
</evidence>
<accession>A0AAU6WUV9</accession>
<reference evidence="1 2" key="1">
    <citation type="submission" date="2024-04" db="EMBL/GenBank/DDBJ databases">
        <title>Genome sequencing and assembly of rice foliar adapted Chryseobacterium endophyticum OsEnb-ALM-A6.</title>
        <authorList>
            <person name="Kumar S."/>
            <person name="Javed M."/>
            <person name="Chouhan V."/>
            <person name="Charishma K."/>
            <person name="Patel A."/>
            <person name="Kumar M."/>
            <person name="Sahu K.P."/>
            <person name="Kumar A."/>
        </authorList>
    </citation>
    <scope>NUCLEOTIDE SEQUENCE [LARGE SCALE GENOMIC DNA]</scope>
    <source>
        <strain evidence="1 2">OsEnb-ALM-A6</strain>
    </source>
</reference>
<gene>
    <name evidence="1" type="ORF">AAFP95_09645</name>
</gene>